<evidence type="ECO:0000313" key="2">
    <source>
        <dbReference type="Proteomes" id="UP001156706"/>
    </source>
</evidence>
<accession>A0ABQ5YK29</accession>
<reference evidence="2" key="1">
    <citation type="journal article" date="2019" name="Int. J. Syst. Evol. Microbiol.">
        <title>The Global Catalogue of Microorganisms (GCM) 10K type strain sequencing project: providing services to taxonomists for standard genome sequencing and annotation.</title>
        <authorList>
            <consortium name="The Broad Institute Genomics Platform"/>
            <consortium name="The Broad Institute Genome Sequencing Center for Infectious Disease"/>
            <person name="Wu L."/>
            <person name="Ma J."/>
        </authorList>
    </citation>
    <scope>NUCLEOTIDE SEQUENCE [LARGE SCALE GENOMIC DNA]</scope>
    <source>
        <strain evidence="2">NBRC 110044</strain>
    </source>
</reference>
<organism evidence="1 2">
    <name type="scientific">Chitinimonas prasina</name>
    <dbReference type="NCBI Taxonomy" id="1434937"/>
    <lineage>
        <taxon>Bacteria</taxon>
        <taxon>Pseudomonadati</taxon>
        <taxon>Pseudomonadota</taxon>
        <taxon>Betaproteobacteria</taxon>
        <taxon>Neisseriales</taxon>
        <taxon>Chitinibacteraceae</taxon>
        <taxon>Chitinimonas</taxon>
    </lineage>
</organism>
<name>A0ABQ5YK29_9NEIS</name>
<gene>
    <name evidence="1" type="ORF">GCM10007907_30890</name>
</gene>
<evidence type="ECO:0000313" key="1">
    <source>
        <dbReference type="EMBL" id="GLR14299.1"/>
    </source>
</evidence>
<dbReference type="RefSeq" id="WP_284197377.1">
    <property type="nucleotide sequence ID" value="NZ_BSOG01000004.1"/>
</dbReference>
<protein>
    <submittedName>
        <fullName evidence="1">Uncharacterized protein</fullName>
    </submittedName>
</protein>
<dbReference type="Proteomes" id="UP001156706">
    <property type="component" value="Unassembled WGS sequence"/>
</dbReference>
<keyword evidence="2" id="KW-1185">Reference proteome</keyword>
<comment type="caution">
    <text evidence="1">The sequence shown here is derived from an EMBL/GenBank/DDBJ whole genome shotgun (WGS) entry which is preliminary data.</text>
</comment>
<proteinExistence type="predicted"/>
<sequence>MSLLSLTYEGGAVHLQSGGRLWLPVSGHEREQLFDTAAATVAGPRGWLPSEGGLVANLRVWENCLLPLSYFGKTPAMAEEALFQRLLDGLAMSIPERAAFAAAPAGSLTPRLRRLTCGLRALLARPALLLAESEWFSKLEEVDALNLAGLFAEHCPHSAWLVLGGRRPAACWGFTDDDNREAS</sequence>
<dbReference type="EMBL" id="BSOG01000004">
    <property type="protein sequence ID" value="GLR14299.1"/>
    <property type="molecule type" value="Genomic_DNA"/>
</dbReference>